<dbReference type="AlphaFoldDB" id="A0A6C0L8W2"/>
<keyword evidence="1" id="KW-0812">Transmembrane</keyword>
<dbReference type="EMBL" id="MN740443">
    <property type="protein sequence ID" value="QHU26545.1"/>
    <property type="molecule type" value="Genomic_DNA"/>
</dbReference>
<evidence type="ECO:0000313" key="2">
    <source>
        <dbReference type="EMBL" id="QHU26545.1"/>
    </source>
</evidence>
<evidence type="ECO:0000256" key="1">
    <source>
        <dbReference type="SAM" id="Phobius"/>
    </source>
</evidence>
<reference evidence="2" key="1">
    <citation type="journal article" date="2020" name="Nature">
        <title>Giant virus diversity and host interactions through global metagenomics.</title>
        <authorList>
            <person name="Schulz F."/>
            <person name="Roux S."/>
            <person name="Paez-Espino D."/>
            <person name="Jungbluth S."/>
            <person name="Walsh D.A."/>
            <person name="Denef V.J."/>
            <person name="McMahon K.D."/>
            <person name="Konstantinidis K.T."/>
            <person name="Eloe-Fadrosh E.A."/>
            <person name="Kyrpides N.C."/>
            <person name="Woyke T."/>
        </authorList>
    </citation>
    <scope>NUCLEOTIDE SEQUENCE</scope>
    <source>
        <strain evidence="2">GVMAG-M-3300027759-42</strain>
    </source>
</reference>
<protein>
    <submittedName>
        <fullName evidence="2">Uncharacterized protein</fullName>
    </submittedName>
</protein>
<keyword evidence="1" id="KW-0472">Membrane</keyword>
<sequence>MDNVSSQAPITNNGTSIFSNKNFLIVVLVLLLVLSFLGINLILVGGNVFEYIVKILTPLVTQIFSIFAQTTGTVINKTTDVVTDTAKVGVDIAGGTLHSVGNLLKNSSQPIEIAALKLDNPTQLDKSINNNPVKSHEPAPDKAANPIQNPITAAKTNWCLVGEYEGRRGCIEISESDKCLSGQVFPNQKACVNPTQTNNMDSRPIKK</sequence>
<feature type="transmembrane region" description="Helical" evidence="1">
    <location>
        <begin position="23"/>
        <end position="44"/>
    </location>
</feature>
<proteinExistence type="predicted"/>
<name>A0A6C0L8W2_9ZZZZ</name>
<keyword evidence="1" id="KW-1133">Transmembrane helix</keyword>
<accession>A0A6C0L8W2</accession>
<organism evidence="2">
    <name type="scientific">viral metagenome</name>
    <dbReference type="NCBI Taxonomy" id="1070528"/>
    <lineage>
        <taxon>unclassified sequences</taxon>
        <taxon>metagenomes</taxon>
        <taxon>organismal metagenomes</taxon>
    </lineage>
</organism>